<protein>
    <submittedName>
        <fullName evidence="3">VPLPA-CTERM protein sorting domain-containing protein</fullName>
    </submittedName>
</protein>
<keyword evidence="1" id="KW-0472">Membrane</keyword>
<keyword evidence="2" id="KW-0732">Signal</keyword>
<proteinExistence type="predicted"/>
<dbReference type="Proteomes" id="UP000198744">
    <property type="component" value="Unassembled WGS sequence"/>
</dbReference>
<evidence type="ECO:0000256" key="2">
    <source>
        <dbReference type="SAM" id="SignalP"/>
    </source>
</evidence>
<feature type="chain" id="PRO_5011542424" evidence="2">
    <location>
        <begin position="21"/>
        <end position="195"/>
    </location>
</feature>
<name>A0A1H7ZG48_9BACT</name>
<keyword evidence="1" id="KW-1133">Transmembrane helix</keyword>
<reference evidence="3 4" key="1">
    <citation type="submission" date="2016-10" db="EMBL/GenBank/DDBJ databases">
        <authorList>
            <person name="de Groot N.N."/>
        </authorList>
    </citation>
    <scope>NUCLEOTIDE SEQUENCE [LARGE SCALE GENOMIC DNA]</scope>
    <source>
        <strain evidence="3 4">DSM 8423</strain>
    </source>
</reference>
<evidence type="ECO:0000313" key="3">
    <source>
        <dbReference type="EMBL" id="SEM57255.1"/>
    </source>
</evidence>
<keyword evidence="1" id="KW-0812">Transmembrane</keyword>
<keyword evidence="4" id="KW-1185">Reference proteome</keyword>
<evidence type="ECO:0000256" key="1">
    <source>
        <dbReference type="SAM" id="Phobius"/>
    </source>
</evidence>
<dbReference type="AlphaFoldDB" id="A0A1H7ZG48"/>
<evidence type="ECO:0000313" key="4">
    <source>
        <dbReference type="Proteomes" id="UP000198744"/>
    </source>
</evidence>
<dbReference type="RefSeq" id="WP_175476546.1">
    <property type="nucleotide sequence ID" value="NZ_FOBS01000023.1"/>
</dbReference>
<sequence>MKKIASIFMFLLVMSFAAGAQAYNVTVYTNYVSWLNAINLSTLVVENFDDATLEPGLSITETGYTGAIHYGVYENIVDQDVPSYQVFNLSQGMTAWGGWFDLKNPGGAGTGIDMYIDDNNTFVTSIANTNEGQFVGFVADGSFNGVRLQDAGGSGIQETYFLVDSAMSAVPIPPAIFLLGSGLLGLGFVRRRTNK</sequence>
<organism evidence="3 4">
    <name type="scientific">Syntrophus gentianae</name>
    <dbReference type="NCBI Taxonomy" id="43775"/>
    <lineage>
        <taxon>Bacteria</taxon>
        <taxon>Pseudomonadati</taxon>
        <taxon>Thermodesulfobacteriota</taxon>
        <taxon>Syntrophia</taxon>
        <taxon>Syntrophales</taxon>
        <taxon>Syntrophaceae</taxon>
        <taxon>Syntrophus</taxon>
    </lineage>
</organism>
<gene>
    <name evidence="3" type="ORF">SAMN04489760_12321</name>
</gene>
<dbReference type="EMBL" id="FOBS01000023">
    <property type="protein sequence ID" value="SEM57255.1"/>
    <property type="molecule type" value="Genomic_DNA"/>
</dbReference>
<accession>A0A1H7ZG48</accession>
<feature type="transmembrane region" description="Helical" evidence="1">
    <location>
        <begin position="170"/>
        <end position="189"/>
    </location>
</feature>
<feature type="signal peptide" evidence="2">
    <location>
        <begin position="1"/>
        <end position="20"/>
    </location>
</feature>